<feature type="chain" id="PRO_5031252085" evidence="2">
    <location>
        <begin position="35"/>
        <end position="1713"/>
    </location>
</feature>
<name>A0A7W7Y8Z1_9BACT</name>
<organism evidence="3 4">
    <name type="scientific">Prosthecobacter vanneervenii</name>
    <dbReference type="NCBI Taxonomy" id="48466"/>
    <lineage>
        <taxon>Bacteria</taxon>
        <taxon>Pseudomonadati</taxon>
        <taxon>Verrucomicrobiota</taxon>
        <taxon>Verrucomicrobiia</taxon>
        <taxon>Verrucomicrobiales</taxon>
        <taxon>Verrucomicrobiaceae</taxon>
        <taxon>Prosthecobacter</taxon>
    </lineage>
</organism>
<keyword evidence="4" id="KW-1185">Reference proteome</keyword>
<evidence type="ECO:0000313" key="3">
    <source>
        <dbReference type="EMBL" id="MBB5031831.1"/>
    </source>
</evidence>
<evidence type="ECO:0000313" key="4">
    <source>
        <dbReference type="Proteomes" id="UP000590740"/>
    </source>
</evidence>
<dbReference type="Pfam" id="PF12951">
    <property type="entry name" value="PATR"/>
    <property type="match status" value="7"/>
</dbReference>
<reference evidence="3 4" key="1">
    <citation type="submission" date="2020-08" db="EMBL/GenBank/DDBJ databases">
        <title>Genomic Encyclopedia of Type Strains, Phase IV (KMG-IV): sequencing the most valuable type-strain genomes for metagenomic binning, comparative biology and taxonomic classification.</title>
        <authorList>
            <person name="Goeker M."/>
        </authorList>
    </citation>
    <scope>NUCLEOTIDE SEQUENCE [LARGE SCALE GENOMIC DNA]</scope>
    <source>
        <strain evidence="3 4">DSM 12252</strain>
    </source>
</reference>
<proteinExistence type="predicted"/>
<accession>A0A7W7Y8Z1</accession>
<dbReference type="NCBIfam" id="TIGR02601">
    <property type="entry name" value="autotrns_rpt"/>
    <property type="match status" value="6"/>
</dbReference>
<protein>
    <submittedName>
        <fullName evidence="3">Autotransporter-associated beta strand protein</fullName>
    </submittedName>
</protein>
<sequence>MSTPRLKRQLRRSAFCKTFHALALLSLLQPLSMAADATWSGGTGTQAWSTGTNWVGGIAPGALTGTTNADTATFGGTLGTTAITIDNGRNLRSLIFASGATGAMTIGSAGTNAGESLLLSSGGSISMNSGNTASVTLNAPMVLQPTSSSGNGSYTFTNNSTAVAGSDTNPYKMIINGNISGGATTGTIALNFTATTGNRNTDSTANVMNGLISNGQSSSLSVTVTGNSNQLGVWSFTNNNNSYTGTTSIVGGTLIFTSIANAGVNSAIGAGNTLNVGTASYVKYAGAAASTDRAITGNGSFYSNGTGALTLNGTVNTGLIFRGTQNFIINGLVTGSSGLSRTDPGTVFLNNNNNSFTGNISISDGAFQVTSIFNNGINSAAGNTGNINLGQASATNGRFEYAGSTTSTDRLIVMSNSATGNTGRGTLGAMTAGQTITFTNGVRLGTANTITSAANYSDLTLTGPGNGEIQGQIGGTTGNASAVVNMQIIKTGSGTWTLSGANTYTLQTTVSAGILNIRNSSALGAVLSSETVPSAANAGTTVASGATLQIQNNISVGAEALTLAGTGATGQNGALVNVSGTNTFGGALTLTANTTISSDSGSLALTNTTAIVGSGGSRALTLTGAGSGSLAAGMDATNIASLTKNGTGLWTLSGTSSYTGATTVNAGTLNVSGTLGNTAVTVANGATFAYAGSVGGSLTAATGSTLIIGNALSAGSTGTLTVGGNLTLNDSTVLMFDLGTTSDLIQANGSTITLDGIVRVTTGAGFTAGTYKLIGYTGTLTDNGLVAQMLAGYNLTISVDTVNQAVNLIATAISAQYWDGSGTVADGVQSGGNGVWTNAGTNWTLADGSNNASWTGSVEKIAIFGGAAGGTVQVQDAVTVNGLQFSKNYTLAAAGGQVQISSATTEVRVDTGVTATVAAPVTGSGGLNKTGDGTLNFTAASGSNTYTGPTLVTSGTLKIGATDTLPITTALTIGSGAFTAALDLSTASQRVGSLQVASNNATLSSTVTIGAGQTLQVNGAFSTGVAGNVKIQTRAVFTGGGSLVVNAAAANFEAGLQTVTSQAAANLLPGAPTPFDSGIYANTTTTDFSGLGSFSATVSEFRVGYGINNNSTLNLSDTSNSITAGTVQIANSNGFNSGTATLVLGAGTNSIATDTINIGVSKGVGTIKFASQTAGSAGTVVIGGKTGGTTNIVVGSSLTTSTGASPTGTLDLRGHTATITAGTLTIGKRSSDGAGGATGIVYFDGGTFTANKVEIGTMSGNAGTTSPGPTASGQLTISGGTFTVNSGGSFVLATYANTNTFGIASATLTISGGTLVSNVDITEGGGTGATTSNTQSTIALTGGTLDLTGHSIGDATNTINTLTLASGTLRDVREINGGGAVTKTTTGTLVLLGTNAYSGTTTISAGTLQAGNGGTSGTLGTGSIVNNATLAFNRSDVLTVTNSISGTGVVNQTGTGTTVMSGPSTYNGQTTVSAGTLMVNNAYAGPDSATGSGAVQVSAGATLGGNGNIGGSVTLAANATLAPGGNAATIAAGTAGVSTQIGTVQIGGSLTASASSVISLQLNSGDTSLVPTFDTNTNRLTGISGTAAPGGNDRLIVGGTLTLDAASTINVALGSSFTPAYHAVFDLVDWSGSTIALSYYDSGTGIRLGGSADNASYALDLPDLTAFNSTWFWDVSQFGTTGVIAIVPEPSRALLLLGGLLCLGLRRRKSRQS</sequence>
<dbReference type="InterPro" id="IPR011050">
    <property type="entry name" value="Pectin_lyase_fold/virulence"/>
</dbReference>
<dbReference type="RefSeq" id="WP_184338768.1">
    <property type="nucleotide sequence ID" value="NZ_JACHIG010000002.1"/>
</dbReference>
<gene>
    <name evidence="3" type="ORF">HNQ65_001399</name>
</gene>
<keyword evidence="1 2" id="KW-0732">Signal</keyword>
<dbReference type="InterPro" id="IPR012332">
    <property type="entry name" value="Autotransporter_pectin_lyase_C"/>
</dbReference>
<evidence type="ECO:0000256" key="1">
    <source>
        <dbReference type="ARBA" id="ARBA00022729"/>
    </source>
</evidence>
<evidence type="ECO:0000256" key="2">
    <source>
        <dbReference type="SAM" id="SignalP"/>
    </source>
</evidence>
<dbReference type="InterPro" id="IPR013424">
    <property type="entry name" value="Ice-binding_C"/>
</dbReference>
<comment type="caution">
    <text evidence="3">The sequence shown here is derived from an EMBL/GenBank/DDBJ whole genome shotgun (WGS) entry which is preliminary data.</text>
</comment>
<dbReference type="SUPFAM" id="SSF51126">
    <property type="entry name" value="Pectin lyase-like"/>
    <property type="match status" value="4"/>
</dbReference>
<dbReference type="EMBL" id="JACHIG010000002">
    <property type="protein sequence ID" value="MBB5031831.1"/>
    <property type="molecule type" value="Genomic_DNA"/>
</dbReference>
<dbReference type="NCBIfam" id="TIGR02595">
    <property type="entry name" value="PEP_CTERM"/>
    <property type="match status" value="1"/>
</dbReference>
<dbReference type="InterPro" id="IPR013425">
    <property type="entry name" value="Autotrns_rpt"/>
</dbReference>
<feature type="signal peptide" evidence="2">
    <location>
        <begin position="1"/>
        <end position="34"/>
    </location>
</feature>
<dbReference type="Proteomes" id="UP000590740">
    <property type="component" value="Unassembled WGS sequence"/>
</dbReference>
<dbReference type="Gene3D" id="2.160.20.20">
    <property type="match status" value="1"/>
</dbReference>